<reference evidence="1 2" key="1">
    <citation type="journal article" date="2022" name="Int. J. Syst. Evol. Microbiol.">
        <title>Characterization of Alcaligenes aquatilis as a novel member of heterotrophic nitrifier-aerobic denitrifier and its performance in treating piggery wastewater.</title>
        <authorList>
            <person name="Cao X."/>
            <person name="Zhao B."/>
            <person name="Wu Y."/>
            <person name="Huang J."/>
            <person name="Wang H."/>
            <person name="Sun X."/>
            <person name="Li S."/>
        </authorList>
    </citation>
    <scope>NUCLEOTIDE SEQUENCE [LARGE SCALE GENOMIC DNA]</scope>
    <source>
        <strain evidence="1 2">AS1</strain>
    </source>
</reference>
<dbReference type="EMBL" id="CP094619">
    <property type="protein sequence ID" value="UQN37327.1"/>
    <property type="molecule type" value="Genomic_DNA"/>
</dbReference>
<dbReference type="InterPro" id="IPR029058">
    <property type="entry name" value="AB_hydrolase_fold"/>
</dbReference>
<evidence type="ECO:0000313" key="2">
    <source>
        <dbReference type="Proteomes" id="UP000831759"/>
    </source>
</evidence>
<dbReference type="SUPFAM" id="SSF53474">
    <property type="entry name" value="alpha/beta-Hydrolases"/>
    <property type="match status" value="1"/>
</dbReference>
<proteinExistence type="predicted"/>
<dbReference type="Proteomes" id="UP000831759">
    <property type="component" value="Chromosome"/>
</dbReference>
<accession>A0ABY4NLX0</accession>
<sequence length="370" mass="42477">MKQGKVFFDIKSGLEYSGEEPFYVSKSGIIYPIKFYEKPNSKSLIVFFPGMNNRGGPVPVFMRSTFANQLESDVLILSDPAMIYDKDITIAWFAGNKDTHFATDLGVLIDNYIKDKNTYKNIVLYGTSAGGIPALNIATTINSAPVTTVIGNAQTDAFSYWKKYILDMSKAMIGTTDINEIKKIYSKRVNTNNYACSHNLIFMQNVDDRHHYENHYLPFIKTYQGPGKADFIEYSDPELGHNPLPKETEIEILKSILLENKKTESIIPNIKKIRRIGDKSAYSFKTTINESTVTAEIENKVSDDDEFAFYLIENGKKTQTIWYQKNKKASFNIKNINEIKKLSIIFFIKKNWNEKLRIIEKRDVFFDRNV</sequence>
<dbReference type="GeneID" id="96868548"/>
<gene>
    <name evidence="1" type="ORF">MTR80_06370</name>
</gene>
<name>A0ABY4NLX0_9BURK</name>
<evidence type="ECO:0008006" key="3">
    <source>
        <dbReference type="Google" id="ProtNLM"/>
    </source>
</evidence>
<keyword evidence="2" id="KW-1185">Reference proteome</keyword>
<dbReference type="RefSeq" id="WP_249462031.1">
    <property type="nucleotide sequence ID" value="NZ_CP094619.1"/>
</dbReference>
<protein>
    <recommendedName>
        <fullName evidence="3">Alpha/beta hydrolase</fullName>
    </recommendedName>
</protein>
<evidence type="ECO:0000313" key="1">
    <source>
        <dbReference type="EMBL" id="UQN37327.1"/>
    </source>
</evidence>
<organism evidence="1 2">
    <name type="scientific">Alcaligenes aquatilis</name>
    <dbReference type="NCBI Taxonomy" id="323284"/>
    <lineage>
        <taxon>Bacteria</taxon>
        <taxon>Pseudomonadati</taxon>
        <taxon>Pseudomonadota</taxon>
        <taxon>Betaproteobacteria</taxon>
        <taxon>Burkholderiales</taxon>
        <taxon>Alcaligenaceae</taxon>
        <taxon>Alcaligenes</taxon>
    </lineage>
</organism>